<dbReference type="Proteomes" id="UP000549009">
    <property type="component" value="Unassembled WGS sequence"/>
</dbReference>
<dbReference type="EMBL" id="JACHJD010000048">
    <property type="protein sequence ID" value="MBB5109938.1"/>
    <property type="molecule type" value="Genomic_DNA"/>
</dbReference>
<accession>A0A7W8B421</accession>
<keyword evidence="2" id="KW-1185">Reference proteome</keyword>
<sequence length="68" mass="6593">MSGTAAPLNEVLQVICGQGGGAGAGVDVVAVNEDVNATFAGPDGGDAVAQGSREIDLVVVGQTQPADR</sequence>
<evidence type="ECO:0000313" key="1">
    <source>
        <dbReference type="EMBL" id="MBB5109938.1"/>
    </source>
</evidence>
<name>A0A7W8B421_STRST</name>
<gene>
    <name evidence="1" type="ORF">FHS40_009068</name>
</gene>
<organism evidence="1 2">
    <name type="scientific">Streptomyces spectabilis</name>
    <dbReference type="NCBI Taxonomy" id="68270"/>
    <lineage>
        <taxon>Bacteria</taxon>
        <taxon>Bacillati</taxon>
        <taxon>Actinomycetota</taxon>
        <taxon>Actinomycetes</taxon>
        <taxon>Kitasatosporales</taxon>
        <taxon>Streptomycetaceae</taxon>
        <taxon>Streptomyces</taxon>
    </lineage>
</organism>
<reference evidence="1 2" key="1">
    <citation type="submission" date="2020-08" db="EMBL/GenBank/DDBJ databases">
        <title>Genomic Encyclopedia of Type Strains, Phase III (KMG-III): the genomes of soil and plant-associated and newly described type strains.</title>
        <authorList>
            <person name="Whitman W."/>
        </authorList>
    </citation>
    <scope>NUCLEOTIDE SEQUENCE [LARGE SCALE GENOMIC DNA]</scope>
    <source>
        <strain evidence="1 2">CECT 3146</strain>
    </source>
</reference>
<proteinExistence type="predicted"/>
<dbReference type="AlphaFoldDB" id="A0A7W8B421"/>
<comment type="caution">
    <text evidence="1">The sequence shown here is derived from an EMBL/GenBank/DDBJ whole genome shotgun (WGS) entry which is preliminary data.</text>
</comment>
<protein>
    <submittedName>
        <fullName evidence="1">Uncharacterized protein</fullName>
    </submittedName>
</protein>
<evidence type="ECO:0000313" key="2">
    <source>
        <dbReference type="Proteomes" id="UP000549009"/>
    </source>
</evidence>